<comment type="caution">
    <text evidence="3">The sequence shown here is derived from an EMBL/GenBank/DDBJ whole genome shotgun (WGS) entry which is preliminary data.</text>
</comment>
<dbReference type="Pfam" id="PF01844">
    <property type="entry name" value="HNH"/>
    <property type="match status" value="1"/>
</dbReference>
<evidence type="ECO:0000313" key="4">
    <source>
        <dbReference type="Proteomes" id="UP001596220"/>
    </source>
</evidence>
<keyword evidence="4" id="KW-1185">Reference proteome</keyword>
<dbReference type="Proteomes" id="UP001596220">
    <property type="component" value="Unassembled WGS sequence"/>
</dbReference>
<dbReference type="Gene3D" id="1.10.30.50">
    <property type="match status" value="1"/>
</dbReference>
<reference evidence="4" key="1">
    <citation type="journal article" date="2019" name="Int. J. Syst. Evol. Microbiol.">
        <title>The Global Catalogue of Microorganisms (GCM) 10K type strain sequencing project: providing services to taxonomists for standard genome sequencing and annotation.</title>
        <authorList>
            <consortium name="The Broad Institute Genomics Platform"/>
            <consortium name="The Broad Institute Genome Sequencing Center for Infectious Disease"/>
            <person name="Wu L."/>
            <person name="Ma J."/>
        </authorList>
    </citation>
    <scope>NUCLEOTIDE SEQUENCE [LARGE SCALE GENOMIC DNA]</scope>
    <source>
        <strain evidence="4">CGMCC 4.7246</strain>
    </source>
</reference>
<feature type="domain" description="HNH" evidence="2">
    <location>
        <begin position="140"/>
        <end position="194"/>
    </location>
</feature>
<gene>
    <name evidence="3" type="ORF">ACFP3R_09200</name>
</gene>
<dbReference type="InterPro" id="IPR003615">
    <property type="entry name" value="HNH_nuc"/>
</dbReference>
<dbReference type="GO" id="GO:0004519">
    <property type="term" value="F:endonuclease activity"/>
    <property type="evidence" value="ECO:0007669"/>
    <property type="project" value="UniProtKB-KW"/>
</dbReference>
<keyword evidence="3" id="KW-0540">Nuclease</keyword>
<feature type="region of interest" description="Disordered" evidence="1">
    <location>
        <begin position="232"/>
        <end position="359"/>
    </location>
</feature>
<dbReference type="InterPro" id="IPR002711">
    <property type="entry name" value="HNH"/>
</dbReference>
<accession>A0ABW1P1M1</accession>
<keyword evidence="3" id="KW-0255">Endonuclease</keyword>
<dbReference type="CDD" id="cd00085">
    <property type="entry name" value="HNHc"/>
    <property type="match status" value="1"/>
</dbReference>
<feature type="compositionally biased region" description="Low complexity" evidence="1">
    <location>
        <begin position="265"/>
        <end position="278"/>
    </location>
</feature>
<feature type="compositionally biased region" description="Basic and acidic residues" evidence="1">
    <location>
        <begin position="250"/>
        <end position="264"/>
    </location>
</feature>
<evidence type="ECO:0000259" key="2">
    <source>
        <dbReference type="Pfam" id="PF01844"/>
    </source>
</evidence>
<proteinExistence type="predicted"/>
<evidence type="ECO:0000256" key="1">
    <source>
        <dbReference type="SAM" id="MobiDB-lite"/>
    </source>
</evidence>
<organism evidence="3 4">
    <name type="scientific">Saccharothrix lopnurensis</name>
    <dbReference type="NCBI Taxonomy" id="1670621"/>
    <lineage>
        <taxon>Bacteria</taxon>
        <taxon>Bacillati</taxon>
        <taxon>Actinomycetota</taxon>
        <taxon>Actinomycetes</taxon>
        <taxon>Pseudonocardiales</taxon>
        <taxon>Pseudonocardiaceae</taxon>
        <taxon>Saccharothrix</taxon>
    </lineage>
</organism>
<dbReference type="EMBL" id="JBHSQO010000006">
    <property type="protein sequence ID" value="MFC6089443.1"/>
    <property type="molecule type" value="Genomic_DNA"/>
</dbReference>
<feature type="compositionally biased region" description="Basic and acidic residues" evidence="1">
    <location>
        <begin position="279"/>
        <end position="291"/>
    </location>
</feature>
<protein>
    <submittedName>
        <fullName evidence="3">HNH endonuclease</fullName>
    </submittedName>
</protein>
<feature type="compositionally biased region" description="Pro residues" evidence="1">
    <location>
        <begin position="335"/>
        <end position="359"/>
    </location>
</feature>
<keyword evidence="3" id="KW-0378">Hydrolase</keyword>
<dbReference type="RefSeq" id="WP_380634620.1">
    <property type="nucleotide sequence ID" value="NZ_JBHSQO010000006.1"/>
</dbReference>
<dbReference type="PANTHER" id="PTHR33877">
    <property type="entry name" value="SLL1193 PROTEIN"/>
    <property type="match status" value="1"/>
</dbReference>
<sequence>MTYFLLGDEWATDPAWSVLAEGSARLIRDLKAGLVDLYSESSHHRHDGYLTQEQVDRWCSRRVVALLTMSVLGRAPKLHRKGDECACLGEEWVPGFTYRIHKFLKRNPSRKEQDREAQKRADHRNTALKHAVWVRDGGCCRYCRSGVLGKKSGRNKDLRKVLNFDHVDPDQPAGPDGENLVTACKRCNTYKGARTPAEADMVLLPAPTEAETAAWTKRGRRAFDLVLHESPISEPINDGSAADQQQQHHHVGDRAVDPAADHQPAHNTPTTDDTTPPVDHQHTDEQREQRRPGPARSPGRVGSPPSGTGTSHPTGQPVRTGDAPDIYHQRARLPHAPPVPRSSTPRPPAAPPSEGRPPS</sequence>
<evidence type="ECO:0000313" key="3">
    <source>
        <dbReference type="EMBL" id="MFC6089443.1"/>
    </source>
</evidence>
<dbReference type="PANTHER" id="PTHR33877:SF2">
    <property type="entry name" value="OS07G0170200 PROTEIN"/>
    <property type="match status" value="1"/>
</dbReference>
<name>A0ABW1P1M1_9PSEU</name>
<feature type="compositionally biased region" description="Polar residues" evidence="1">
    <location>
        <begin position="305"/>
        <end position="314"/>
    </location>
</feature>
<dbReference type="InterPro" id="IPR052892">
    <property type="entry name" value="NA-targeting_endonuclease"/>
</dbReference>